<dbReference type="AlphaFoldDB" id="A0AAW7YYW5"/>
<reference evidence="1" key="1">
    <citation type="submission" date="2023-07" db="EMBL/GenBank/DDBJ databases">
        <title>Genome content predicts the carbon catabolic preferences of heterotrophic bacteria.</title>
        <authorList>
            <person name="Gralka M."/>
        </authorList>
    </citation>
    <scope>NUCLEOTIDE SEQUENCE</scope>
    <source>
        <strain evidence="1">F2M12</strain>
    </source>
</reference>
<evidence type="ECO:0000313" key="2">
    <source>
        <dbReference type="Proteomes" id="UP001170717"/>
    </source>
</evidence>
<dbReference type="Proteomes" id="UP001170717">
    <property type="component" value="Unassembled WGS sequence"/>
</dbReference>
<protein>
    <submittedName>
        <fullName evidence="1">Excisionase</fullName>
    </submittedName>
</protein>
<evidence type="ECO:0000313" key="1">
    <source>
        <dbReference type="EMBL" id="MDO6576193.1"/>
    </source>
</evidence>
<gene>
    <name evidence="1" type="ORF">Q4527_02270</name>
</gene>
<sequence length="58" mass="6835">MSGLVTTEKLSEMTGYSKEAIRMKVKKGVWIKQKHYLKAPDGRLIFIVEMIYQWMRGE</sequence>
<proteinExistence type="predicted"/>
<comment type="caution">
    <text evidence="1">The sequence shown here is derived from an EMBL/GenBank/DDBJ whole genome shotgun (WGS) entry which is preliminary data.</text>
</comment>
<accession>A0AAW7YYW5</accession>
<dbReference type="EMBL" id="JAUOQI010000001">
    <property type="protein sequence ID" value="MDO6576193.1"/>
    <property type="molecule type" value="Genomic_DNA"/>
</dbReference>
<organism evidence="1 2">
    <name type="scientific">Alteromonas stellipolaris</name>
    <dbReference type="NCBI Taxonomy" id="233316"/>
    <lineage>
        <taxon>Bacteria</taxon>
        <taxon>Pseudomonadati</taxon>
        <taxon>Pseudomonadota</taxon>
        <taxon>Gammaproteobacteria</taxon>
        <taxon>Alteromonadales</taxon>
        <taxon>Alteromonadaceae</taxon>
        <taxon>Alteromonas/Salinimonas group</taxon>
        <taxon>Alteromonas</taxon>
    </lineage>
</organism>
<dbReference type="InterPro" id="IPR038146">
    <property type="entry name" value="933W_put_Xis_sf"/>
</dbReference>
<dbReference type="Gene3D" id="1.10.1660.60">
    <property type="entry name" value="Putative excisionased domain DUF1233"/>
    <property type="match status" value="1"/>
</dbReference>
<name>A0AAW7YYW5_9ALTE</name>
<dbReference type="RefSeq" id="WP_061997635.1">
    <property type="nucleotide sequence ID" value="NZ_JAUOQI010000001.1"/>
</dbReference>